<evidence type="ECO:0000313" key="2">
    <source>
        <dbReference type="Proteomes" id="UP000266841"/>
    </source>
</evidence>
<keyword evidence="2" id="KW-1185">Reference proteome</keyword>
<dbReference type="GO" id="GO:0015074">
    <property type="term" value="P:DNA integration"/>
    <property type="evidence" value="ECO:0007669"/>
    <property type="project" value="InterPro"/>
</dbReference>
<dbReference type="GO" id="GO:0003677">
    <property type="term" value="F:DNA binding"/>
    <property type="evidence" value="ECO:0007669"/>
    <property type="project" value="InterPro"/>
</dbReference>
<dbReference type="InterPro" id="IPR013762">
    <property type="entry name" value="Integrase-like_cat_sf"/>
</dbReference>
<comment type="caution">
    <text evidence="1">The sequence shown here is derived from an EMBL/GenBank/DDBJ whole genome shotgun (WGS) entry which is preliminary data.</text>
</comment>
<reference evidence="1 2" key="1">
    <citation type="journal article" date="2012" name="Genome Biol.">
        <title>Genome and low-iron response of an oceanic diatom adapted to chronic iron limitation.</title>
        <authorList>
            <person name="Lommer M."/>
            <person name="Specht M."/>
            <person name="Roy A.S."/>
            <person name="Kraemer L."/>
            <person name="Andreson R."/>
            <person name="Gutowska M.A."/>
            <person name="Wolf J."/>
            <person name="Bergner S.V."/>
            <person name="Schilhabel M.B."/>
            <person name="Klostermeier U.C."/>
            <person name="Beiko R.G."/>
            <person name="Rosenstiel P."/>
            <person name="Hippler M."/>
            <person name="Laroche J."/>
        </authorList>
    </citation>
    <scope>NUCLEOTIDE SEQUENCE [LARGE SCALE GENOMIC DNA]</scope>
    <source>
        <strain evidence="1 2">CCMP1005</strain>
    </source>
</reference>
<dbReference type="GO" id="GO:0006310">
    <property type="term" value="P:DNA recombination"/>
    <property type="evidence" value="ECO:0007669"/>
    <property type="project" value="InterPro"/>
</dbReference>
<name>K0T4H7_THAOC</name>
<dbReference type="EMBL" id="AGNL01011667">
    <property type="protein sequence ID" value="EJK68266.1"/>
    <property type="molecule type" value="Genomic_DNA"/>
</dbReference>
<dbReference type="eggNOG" id="ENOG502SG6M">
    <property type="taxonomic scope" value="Eukaryota"/>
</dbReference>
<organism evidence="1 2">
    <name type="scientific">Thalassiosira oceanica</name>
    <name type="common">Marine diatom</name>
    <dbReference type="NCBI Taxonomy" id="159749"/>
    <lineage>
        <taxon>Eukaryota</taxon>
        <taxon>Sar</taxon>
        <taxon>Stramenopiles</taxon>
        <taxon>Ochrophyta</taxon>
        <taxon>Bacillariophyta</taxon>
        <taxon>Coscinodiscophyceae</taxon>
        <taxon>Thalassiosirophycidae</taxon>
        <taxon>Thalassiosirales</taxon>
        <taxon>Thalassiosiraceae</taxon>
        <taxon>Thalassiosira</taxon>
    </lineage>
</organism>
<evidence type="ECO:0000313" key="1">
    <source>
        <dbReference type="EMBL" id="EJK68266.1"/>
    </source>
</evidence>
<proteinExistence type="predicted"/>
<dbReference type="OrthoDB" id="44824at2759"/>
<dbReference type="InterPro" id="IPR052055">
    <property type="entry name" value="Hepadnavirus_pol/RT"/>
</dbReference>
<dbReference type="Proteomes" id="UP000266841">
    <property type="component" value="Unassembled WGS sequence"/>
</dbReference>
<dbReference type="Gene3D" id="1.10.443.10">
    <property type="entry name" value="Intergrase catalytic core"/>
    <property type="match status" value="1"/>
</dbReference>
<dbReference type="PANTHER" id="PTHR33050">
    <property type="entry name" value="REVERSE TRANSCRIPTASE DOMAIN-CONTAINING PROTEIN"/>
    <property type="match status" value="1"/>
</dbReference>
<accession>K0T4H7</accession>
<gene>
    <name evidence="1" type="ORF">THAOC_10571</name>
</gene>
<sequence>MLGWIIDTVNLTISLAPRRAERLAEILASIPTTQKRTSVRKWHKVLGELRSMSLALPGARHLFSHMQHALATKLKGRVSLRKGVHDALDDFRWMLDNLAARPTKIAELVPLLSSAEGHHDASGSGAGGIWFPAAHLNPREGFEQKPVIWRLQWPQEIIDRLVTDKNPSGDISNSDLELAGGLLHLDALAQTFDIRERTVLSKTDNLNTLFWQRKASATTDKVPAHLLRLFEQWLANLPPELRSDFCSDLCLAQEATKKGVSAGRAAAGDTAWGQWLKLATELAFDPFLETFEDKVPILQVFAQRVRSGKLAAAGNPVRARSAEDYVRLVAQAFLAVGSSDPRHDDSKKIDYRLSKMISAWKKEDPPPNRVKPIPVQVLRSIAYLARSSNRDFNKATADMIMIAFFFLLRPGEYTVDGSAEESTPFRLTDVQLFIGQTRIDLTTATEAQIRCATFVSLTFTDQKNGVRGEVIGLGRSGDAFLCPVLAVIRRVLHLRAHNADPTTPLATVCTSPRKVTPSVVTDTLREAVRSIGPSLGFLPEDVSARSLRAAGANALLFAKVDTDVIRLSSDDGARTKCYATYMFKPRPSWRTIRDA</sequence>
<dbReference type="AlphaFoldDB" id="K0T4H7"/>
<protein>
    <submittedName>
        <fullName evidence="1">Uncharacterized protein</fullName>
    </submittedName>
</protein>
<dbReference type="PANTHER" id="PTHR33050:SF7">
    <property type="entry name" value="RIBONUCLEASE H"/>
    <property type="match status" value="1"/>
</dbReference>